<dbReference type="EMBL" id="KQ085898">
    <property type="protein sequence ID" value="KLO18050.1"/>
    <property type="molecule type" value="Genomic_DNA"/>
</dbReference>
<name>A0A0H2S141_9AGAM</name>
<dbReference type="PANTHER" id="PTHR35872">
    <property type="entry name" value="INTEGRAL MEMBRANE PROTEIN (AFU_ORTHOLOGUE AFUA_5G07110)"/>
    <property type="match status" value="1"/>
</dbReference>
<feature type="compositionally biased region" description="Basic and acidic residues" evidence="1">
    <location>
        <begin position="356"/>
        <end position="376"/>
    </location>
</feature>
<dbReference type="Pfam" id="PF11204">
    <property type="entry name" value="DUF2985"/>
    <property type="match status" value="1"/>
</dbReference>
<dbReference type="STRING" id="27342.A0A0H2S141"/>
<feature type="transmembrane region" description="Helical" evidence="2">
    <location>
        <begin position="283"/>
        <end position="300"/>
    </location>
</feature>
<evidence type="ECO:0000313" key="4">
    <source>
        <dbReference type="EMBL" id="KLO18050.1"/>
    </source>
</evidence>
<feature type="signal peptide" evidence="3">
    <location>
        <begin position="1"/>
        <end position="19"/>
    </location>
</feature>
<keyword evidence="2" id="KW-1133">Transmembrane helix</keyword>
<dbReference type="Proteomes" id="UP000053477">
    <property type="component" value="Unassembled WGS sequence"/>
</dbReference>
<feature type="transmembrane region" description="Helical" evidence="2">
    <location>
        <begin position="247"/>
        <end position="271"/>
    </location>
</feature>
<evidence type="ECO:0000256" key="1">
    <source>
        <dbReference type="SAM" id="MobiDB-lite"/>
    </source>
</evidence>
<keyword evidence="5" id="KW-1185">Reference proteome</keyword>
<dbReference type="InParanoid" id="A0A0H2S141"/>
<keyword evidence="2" id="KW-0812">Transmembrane</keyword>
<sequence>MTFITKMKLLSIWMSLVHPQVATISNLANAANSILIPPIGVYSRKPIMVLPRSSGSRPISSLEKGGVHEDDLDRHVEDVLSRESKFRRTMSGVWAFMKTPMGIIASIYGFLVVFWGAAIVVFLIKIINLHNSSTQGFWVEVSSQIENALFTVTGVGLLPWRVIDTYRILKIWRYKKLTRRLRKKARLPELYDEDDLPDPMYDPNYVHVLTDKQQKDLHYQQQHFMKSQTWYRAHGTQTHRAFPINTALLICLFVDGNSVFQVILCGCMWGLNRFQRPAWTTGSLIPLSFICGILSAVFIWRGGQKTKRTKEVRERLKMALELEHNPNKLQVVHDQVVPASEGSTDSPQQTAPPTPPEKDVPKIVINHRRESGDSMKAEAGTEPNVDSVYIDERMTIPRDVS</sequence>
<evidence type="ECO:0000313" key="5">
    <source>
        <dbReference type="Proteomes" id="UP000053477"/>
    </source>
</evidence>
<gene>
    <name evidence="4" type="ORF">SCHPADRAFT_135198</name>
</gene>
<organism evidence="4 5">
    <name type="scientific">Schizopora paradoxa</name>
    <dbReference type="NCBI Taxonomy" id="27342"/>
    <lineage>
        <taxon>Eukaryota</taxon>
        <taxon>Fungi</taxon>
        <taxon>Dikarya</taxon>
        <taxon>Basidiomycota</taxon>
        <taxon>Agaricomycotina</taxon>
        <taxon>Agaricomycetes</taxon>
        <taxon>Hymenochaetales</taxon>
        <taxon>Schizoporaceae</taxon>
        <taxon>Schizopora</taxon>
    </lineage>
</organism>
<proteinExistence type="predicted"/>
<dbReference type="InterPro" id="IPR021369">
    <property type="entry name" value="DUF2985"/>
</dbReference>
<keyword evidence="3" id="KW-0732">Signal</keyword>
<dbReference type="AlphaFoldDB" id="A0A0H2S141"/>
<evidence type="ECO:0000256" key="2">
    <source>
        <dbReference type="SAM" id="Phobius"/>
    </source>
</evidence>
<dbReference type="PANTHER" id="PTHR35872:SF2">
    <property type="entry name" value="INTEGRAL MEMBRANE PROTEIN (AFU_ORTHOLOGUE AFUA_5G07110)"/>
    <property type="match status" value="1"/>
</dbReference>
<feature type="transmembrane region" description="Helical" evidence="2">
    <location>
        <begin position="103"/>
        <end position="124"/>
    </location>
</feature>
<feature type="compositionally biased region" description="Basic and acidic residues" evidence="1">
    <location>
        <begin position="390"/>
        <end position="401"/>
    </location>
</feature>
<dbReference type="OrthoDB" id="3365211at2759"/>
<keyword evidence="2" id="KW-0472">Membrane</keyword>
<reference evidence="4 5" key="1">
    <citation type="submission" date="2015-04" db="EMBL/GenBank/DDBJ databases">
        <title>Complete genome sequence of Schizopora paradoxa KUC8140, a cosmopolitan wood degrader in East Asia.</title>
        <authorList>
            <consortium name="DOE Joint Genome Institute"/>
            <person name="Min B."/>
            <person name="Park H."/>
            <person name="Jang Y."/>
            <person name="Kim J.-J."/>
            <person name="Kim K.H."/>
            <person name="Pangilinan J."/>
            <person name="Lipzen A."/>
            <person name="Riley R."/>
            <person name="Grigoriev I.V."/>
            <person name="Spatafora J.W."/>
            <person name="Choi I.-G."/>
        </authorList>
    </citation>
    <scope>NUCLEOTIDE SEQUENCE [LARGE SCALE GENOMIC DNA]</scope>
    <source>
        <strain evidence="4 5">KUC8140</strain>
    </source>
</reference>
<evidence type="ECO:0000256" key="3">
    <source>
        <dbReference type="SAM" id="SignalP"/>
    </source>
</evidence>
<accession>A0A0H2S141</accession>
<protein>
    <submittedName>
        <fullName evidence="4">Uncharacterized protein</fullName>
    </submittedName>
</protein>
<feature type="region of interest" description="Disordered" evidence="1">
    <location>
        <begin position="337"/>
        <end position="401"/>
    </location>
</feature>
<feature type="chain" id="PRO_5005202127" evidence="3">
    <location>
        <begin position="20"/>
        <end position="401"/>
    </location>
</feature>